<organism evidence="1 2">
    <name type="scientific">Tumebacillus avium</name>
    <dbReference type="NCBI Taxonomy" id="1903704"/>
    <lineage>
        <taxon>Bacteria</taxon>
        <taxon>Bacillati</taxon>
        <taxon>Bacillota</taxon>
        <taxon>Bacilli</taxon>
        <taxon>Bacillales</taxon>
        <taxon>Alicyclobacillaceae</taxon>
        <taxon>Tumebacillus</taxon>
    </lineage>
</organism>
<evidence type="ECO:0000313" key="2">
    <source>
        <dbReference type="Proteomes" id="UP000195437"/>
    </source>
</evidence>
<proteinExistence type="predicted"/>
<keyword evidence="2" id="KW-1185">Reference proteome</keyword>
<dbReference type="KEGG" id="tum:CBW65_07420"/>
<gene>
    <name evidence="1" type="ORF">CBW65_07420</name>
</gene>
<sequence length="234" mass="26404">MLTEKCRLLLLEQGEETQVEIHTSFIGGIPHIPSDYELPICHLCGEQQTFYFQVAFPDSHLWAGRTMALFSCTSCAHKDYLIPEMLSGELTGADIPAGFLETYQKNFRILIYKTSSGTKRDDYKEKIKYKKINLVENADQYIDANKIGGCPNWILDDEAPATYNKDLDMFFLMQILEGATFEIVPGAPSQIVLGLSGEPEASNSGYYELFLGNNVYFFGTESKENKSVYIITQI</sequence>
<evidence type="ECO:0008006" key="3">
    <source>
        <dbReference type="Google" id="ProtNLM"/>
    </source>
</evidence>
<dbReference type="EMBL" id="CP021434">
    <property type="protein sequence ID" value="ARU60930.1"/>
    <property type="molecule type" value="Genomic_DNA"/>
</dbReference>
<dbReference type="AlphaFoldDB" id="A0A1Y0IKX6"/>
<name>A0A1Y0IKX6_9BACL</name>
<dbReference type="RefSeq" id="WP_087456319.1">
    <property type="nucleotide sequence ID" value="NZ_CP021434.1"/>
</dbReference>
<dbReference type="OrthoDB" id="7014670at2"/>
<evidence type="ECO:0000313" key="1">
    <source>
        <dbReference type="EMBL" id="ARU60930.1"/>
    </source>
</evidence>
<dbReference type="Proteomes" id="UP000195437">
    <property type="component" value="Chromosome"/>
</dbReference>
<accession>A0A1Y0IKX6</accession>
<protein>
    <recommendedName>
        <fullName evidence="3">DUF1963 domain-containing protein</fullName>
    </recommendedName>
</protein>
<reference evidence="2" key="1">
    <citation type="submission" date="2017-05" db="EMBL/GenBank/DDBJ databases">
        <authorList>
            <person name="Sung H."/>
        </authorList>
    </citation>
    <scope>NUCLEOTIDE SEQUENCE [LARGE SCALE GENOMIC DNA]</scope>
    <source>
        <strain evidence="2">AR23208</strain>
    </source>
</reference>